<feature type="compositionally biased region" description="Basic and acidic residues" evidence="1">
    <location>
        <begin position="65"/>
        <end position="94"/>
    </location>
</feature>
<sequence>MSYASVLAKNAPPEERQVHPDPNLLTRPEDIESTRPISPGAPADDLVADKVHIVDRDEIEKLREAVAHADEPTSTTDDHFAEAQQHQAERDQARLKAQAQAELKRTTDKVEAVGKEAEEKGKELYDEAKSKGKKLEKEAEDTFQQGKKEVGKAWEQGKKDAKEFAGKVEREGKKDAEKLKRKASEVEREGRALAKKYPNAATGLVGLTNALLIAIPTYFAVKHWHQPRWDRRVVSLVTVGLGSIFAAEGALGWFEYDKEPGRR</sequence>
<evidence type="ECO:0000256" key="1">
    <source>
        <dbReference type="SAM" id="MobiDB-lite"/>
    </source>
</evidence>
<name>A0A511KGU8_RHOTO</name>
<feature type="region of interest" description="Disordered" evidence="1">
    <location>
        <begin position="65"/>
        <end position="183"/>
    </location>
</feature>
<feature type="transmembrane region" description="Helical" evidence="2">
    <location>
        <begin position="233"/>
        <end position="254"/>
    </location>
</feature>
<reference evidence="3 4" key="1">
    <citation type="submission" date="2019-07" db="EMBL/GenBank/DDBJ databases">
        <title>Rhodotorula toruloides NBRC10032 genome sequencing.</title>
        <authorList>
            <person name="Shida Y."/>
            <person name="Takaku H."/>
            <person name="Ogasawara W."/>
            <person name="Mori K."/>
        </authorList>
    </citation>
    <scope>NUCLEOTIDE SEQUENCE [LARGE SCALE GENOMIC DNA]</scope>
    <source>
        <strain evidence="3 4">NBRC10032</strain>
    </source>
</reference>
<evidence type="ECO:0000256" key="2">
    <source>
        <dbReference type="SAM" id="Phobius"/>
    </source>
</evidence>
<dbReference type="OrthoDB" id="2553651at2759"/>
<accession>A0A511KGU8</accession>
<dbReference type="Proteomes" id="UP000321518">
    <property type="component" value="Unassembled WGS sequence"/>
</dbReference>
<feature type="transmembrane region" description="Helical" evidence="2">
    <location>
        <begin position="200"/>
        <end position="221"/>
    </location>
</feature>
<protein>
    <submittedName>
        <fullName evidence="3">Proteophosphoglycan ppg1</fullName>
    </submittedName>
</protein>
<gene>
    <name evidence="3" type="ORF">Rt10032_c06g2711</name>
</gene>
<organism evidence="3 4">
    <name type="scientific">Rhodotorula toruloides</name>
    <name type="common">Yeast</name>
    <name type="synonym">Rhodosporidium toruloides</name>
    <dbReference type="NCBI Taxonomy" id="5286"/>
    <lineage>
        <taxon>Eukaryota</taxon>
        <taxon>Fungi</taxon>
        <taxon>Dikarya</taxon>
        <taxon>Basidiomycota</taxon>
        <taxon>Pucciniomycotina</taxon>
        <taxon>Microbotryomycetes</taxon>
        <taxon>Sporidiobolales</taxon>
        <taxon>Sporidiobolaceae</taxon>
        <taxon>Rhodotorula</taxon>
    </lineage>
</organism>
<feature type="compositionally biased region" description="Basic and acidic residues" evidence="1">
    <location>
        <begin position="146"/>
        <end position="183"/>
    </location>
</feature>
<dbReference type="AlphaFoldDB" id="A0A511KGU8"/>
<keyword evidence="2" id="KW-0472">Membrane</keyword>
<proteinExistence type="predicted"/>
<feature type="region of interest" description="Disordered" evidence="1">
    <location>
        <begin position="1"/>
        <end position="48"/>
    </location>
</feature>
<dbReference type="EMBL" id="BJWK01000006">
    <property type="protein sequence ID" value="GEM08694.1"/>
    <property type="molecule type" value="Genomic_DNA"/>
</dbReference>
<keyword evidence="2" id="KW-0812">Transmembrane</keyword>
<comment type="caution">
    <text evidence="3">The sequence shown here is derived from an EMBL/GenBank/DDBJ whole genome shotgun (WGS) entry which is preliminary data.</text>
</comment>
<evidence type="ECO:0000313" key="4">
    <source>
        <dbReference type="Proteomes" id="UP000321518"/>
    </source>
</evidence>
<evidence type="ECO:0000313" key="3">
    <source>
        <dbReference type="EMBL" id="GEM08694.1"/>
    </source>
</evidence>
<keyword evidence="2" id="KW-1133">Transmembrane helix</keyword>
<feature type="compositionally biased region" description="Basic and acidic residues" evidence="1">
    <location>
        <begin position="102"/>
        <end position="137"/>
    </location>
</feature>